<evidence type="ECO:0000256" key="4">
    <source>
        <dbReference type="ARBA" id="ARBA00023136"/>
    </source>
</evidence>
<evidence type="ECO:0000256" key="5">
    <source>
        <dbReference type="ARBA" id="ARBA00023180"/>
    </source>
</evidence>
<dbReference type="PANTHER" id="PTHR23252:SF24">
    <property type="entry name" value="TRANSMEMBRANE PROTEIN 145"/>
    <property type="match status" value="1"/>
</dbReference>
<dbReference type="GO" id="GO:0019236">
    <property type="term" value="P:response to pheromone"/>
    <property type="evidence" value="ECO:0007669"/>
    <property type="project" value="InterPro"/>
</dbReference>
<keyword evidence="3 7" id="KW-1133">Transmembrane helix</keyword>
<organism evidence="10 11">
    <name type="scientific">Ditylenchus dipsaci</name>
    <dbReference type="NCBI Taxonomy" id="166011"/>
    <lineage>
        <taxon>Eukaryota</taxon>
        <taxon>Metazoa</taxon>
        <taxon>Ecdysozoa</taxon>
        <taxon>Nematoda</taxon>
        <taxon>Chromadorea</taxon>
        <taxon>Rhabditida</taxon>
        <taxon>Tylenchina</taxon>
        <taxon>Tylenchomorpha</taxon>
        <taxon>Sphaerularioidea</taxon>
        <taxon>Anguinidae</taxon>
        <taxon>Anguininae</taxon>
        <taxon>Ditylenchus</taxon>
    </lineage>
</organism>
<dbReference type="InterPro" id="IPR047831">
    <property type="entry name" value="GPR180/TMEM145"/>
</dbReference>
<feature type="domain" description="GPR180/TMEM145 transmembrane" evidence="8">
    <location>
        <begin position="407"/>
        <end position="558"/>
    </location>
</feature>
<feature type="region of interest" description="Disordered" evidence="6">
    <location>
        <begin position="186"/>
        <end position="244"/>
    </location>
</feature>
<feature type="compositionally biased region" description="Polar residues" evidence="6">
    <location>
        <begin position="216"/>
        <end position="230"/>
    </location>
</feature>
<feature type="transmembrane region" description="Helical" evidence="7">
    <location>
        <begin position="475"/>
        <end position="497"/>
    </location>
</feature>
<keyword evidence="10" id="KW-1185">Reference proteome</keyword>
<evidence type="ECO:0000256" key="7">
    <source>
        <dbReference type="SAM" id="Phobius"/>
    </source>
</evidence>
<reference evidence="11" key="1">
    <citation type="submission" date="2022-11" db="UniProtKB">
        <authorList>
            <consortium name="WormBaseParasite"/>
        </authorList>
    </citation>
    <scope>IDENTIFICATION</scope>
</reference>
<dbReference type="Proteomes" id="UP000887574">
    <property type="component" value="Unplaced"/>
</dbReference>
<keyword evidence="2 7" id="KW-0812">Transmembrane</keyword>
<keyword evidence="4 7" id="KW-0472">Membrane</keyword>
<evidence type="ECO:0000256" key="6">
    <source>
        <dbReference type="SAM" id="MobiDB-lite"/>
    </source>
</evidence>
<feature type="transmembrane region" description="Helical" evidence="7">
    <location>
        <begin position="398"/>
        <end position="424"/>
    </location>
</feature>
<comment type="subcellular location">
    <subcellularLocation>
        <location evidence="1">Membrane</location>
        <topology evidence="1">Multi-pass membrane protein</topology>
    </subcellularLocation>
</comment>
<feature type="transmembrane region" description="Helical" evidence="7">
    <location>
        <begin position="589"/>
        <end position="608"/>
    </location>
</feature>
<evidence type="ECO:0000256" key="2">
    <source>
        <dbReference type="ARBA" id="ARBA00022692"/>
    </source>
</evidence>
<dbReference type="AlphaFoldDB" id="A0A915EFP4"/>
<feature type="transmembrane region" description="Helical" evidence="7">
    <location>
        <begin position="551"/>
        <end position="577"/>
    </location>
</feature>
<dbReference type="GO" id="GO:0007186">
    <property type="term" value="P:G protein-coupled receptor signaling pathway"/>
    <property type="evidence" value="ECO:0007669"/>
    <property type="project" value="InterPro"/>
</dbReference>
<evidence type="ECO:0000256" key="3">
    <source>
        <dbReference type="ARBA" id="ARBA00022989"/>
    </source>
</evidence>
<dbReference type="GO" id="GO:0016020">
    <property type="term" value="C:membrane"/>
    <property type="evidence" value="ECO:0007669"/>
    <property type="project" value="UniProtKB-SubCell"/>
</dbReference>
<dbReference type="PANTHER" id="PTHR23252">
    <property type="entry name" value="INTIMAL THICKNESS RECEPTOR-RELATED"/>
    <property type="match status" value="1"/>
</dbReference>
<evidence type="ECO:0000259" key="9">
    <source>
        <dbReference type="Pfam" id="PF21892"/>
    </source>
</evidence>
<dbReference type="Pfam" id="PF10192">
    <property type="entry name" value="GPR180-TMEM145_TM"/>
    <property type="match status" value="2"/>
</dbReference>
<dbReference type="InterPro" id="IPR053880">
    <property type="entry name" value="GPR180-like_N"/>
</dbReference>
<feature type="compositionally biased region" description="Low complexity" evidence="6">
    <location>
        <begin position="103"/>
        <end position="119"/>
    </location>
</feature>
<dbReference type="WBParaSite" id="jg6189">
    <property type="protein sequence ID" value="jg6189"/>
    <property type="gene ID" value="jg6189"/>
</dbReference>
<protein>
    <submittedName>
        <fullName evidence="11">GPR180/TMEM145 transmembrane domain-containing protein</fullName>
    </submittedName>
</protein>
<evidence type="ECO:0000313" key="10">
    <source>
        <dbReference type="Proteomes" id="UP000887574"/>
    </source>
</evidence>
<feature type="domain" description="GPR180-like N-terminal" evidence="9">
    <location>
        <begin position="274"/>
        <end position="375"/>
    </location>
</feature>
<evidence type="ECO:0000259" key="8">
    <source>
        <dbReference type="Pfam" id="PF10192"/>
    </source>
</evidence>
<feature type="transmembrane region" description="Helical" evidence="7">
    <location>
        <begin position="509"/>
        <end position="531"/>
    </location>
</feature>
<proteinExistence type="predicted"/>
<dbReference type="InterPro" id="IPR019336">
    <property type="entry name" value="GPR180/TMEM145_TM"/>
</dbReference>
<accession>A0A915EFP4</accession>
<evidence type="ECO:0000313" key="11">
    <source>
        <dbReference type="WBParaSite" id="jg6189"/>
    </source>
</evidence>
<feature type="transmembrane region" description="Helical" evidence="7">
    <location>
        <begin position="436"/>
        <end position="455"/>
    </location>
</feature>
<keyword evidence="5" id="KW-0325">Glycoprotein</keyword>
<dbReference type="Pfam" id="PF21892">
    <property type="entry name" value="TMEM145_N"/>
    <property type="match status" value="1"/>
</dbReference>
<evidence type="ECO:0000256" key="1">
    <source>
        <dbReference type="ARBA" id="ARBA00004141"/>
    </source>
</evidence>
<sequence length="655" mass="74838">MTTKPQSIDIFVHNLGPVIDQNTAQAIYFDYLVLVDTFVIDLRDYVPIPYGDKFVLTTIESTGQLVKSTLTASYGVNCKYGYMGALCDLKCDMTAKPRNAVNNQPSNKNSQQQTQSTQPQPTVICNSFCLIFRASALLPTTKGHRHSGSQYGLPSADFCFRCPAFAFLVDRMYNLPLRLVITRRKKDDRRPHPDYNRVSGTSPQYDRSKNPLLRTGESSTPRNLPSVSSDEWSRGPPPTAIQRGMKAPVAPIADLNETSPSENDLRFAPRREAQDYEVLSVYLYFDSDSQWNAAYNHSLSCQQKEEIINPTNNQILRMSPSSNSENGTPACDAFNKNNESWYRCTGNKTFFSMRPRWWFIAVGNCNSTKGLYLDYSLFMTNSLSFNRWFFHFSFDEFYALPITMMFLALQLIILLAASIFTYLLKERKMFHMTYKIFLHALCFELMSILLLWMHYDKYADDGRGFPMFKSLALLLRQFSTVIFVLLLLLVAKGYTITRAKICALTTFKLIAFTMTLLFLHIVHIAWAIAMFDPAKVTYISESLPAYLLSGLRLIAWCCLSAFITFWFWASPVTLIIANFVLDNWVRAEVMLGVDCSVMAYGFILFLILTCPVSENKNFPYHVRTNQISQVNFPQNVYEVQYTTNTTDNNQTNVTS</sequence>
<feature type="domain" description="GPR180/TMEM145 transmembrane" evidence="8">
    <location>
        <begin position="560"/>
        <end position="605"/>
    </location>
</feature>
<name>A0A915EFP4_9BILA</name>
<feature type="region of interest" description="Disordered" evidence="6">
    <location>
        <begin position="100"/>
        <end position="119"/>
    </location>
</feature>